<evidence type="ECO:0000313" key="1">
    <source>
        <dbReference type="EMBL" id="GAB0174014.1"/>
    </source>
</evidence>
<dbReference type="EMBL" id="BAAFHN010000102">
    <property type="protein sequence ID" value="GAB0174014.1"/>
    <property type="molecule type" value="Genomic_DNA"/>
</dbReference>
<gene>
    <name evidence="1" type="ORF">NHP164001_20370</name>
</gene>
<sequence length="49" mass="5900">MIKLSQQELEICYLISKVFDFGTDYKALLRQNYELVQECKEILQDTQRN</sequence>
<protein>
    <submittedName>
        <fullName evidence="1">Uncharacterized protein</fullName>
    </submittedName>
</protein>
<name>A0ABQ0D6P0_9HELI</name>
<keyword evidence="2" id="KW-1185">Reference proteome</keyword>
<accession>A0ABQ0D6P0</accession>
<proteinExistence type="predicted"/>
<comment type="caution">
    <text evidence="1">The sequence shown here is derived from an EMBL/GenBank/DDBJ whole genome shotgun (WGS) entry which is preliminary data.</text>
</comment>
<dbReference type="RefSeq" id="WP_158659034.1">
    <property type="nucleotide sequence ID" value="NZ_BAAFHN010000102.1"/>
</dbReference>
<organism evidence="1 2">
    <name type="scientific">Helicobacter trogontum</name>
    <dbReference type="NCBI Taxonomy" id="50960"/>
    <lineage>
        <taxon>Bacteria</taxon>
        <taxon>Pseudomonadati</taxon>
        <taxon>Campylobacterota</taxon>
        <taxon>Epsilonproteobacteria</taxon>
        <taxon>Campylobacterales</taxon>
        <taxon>Helicobacteraceae</taxon>
        <taxon>Helicobacter</taxon>
    </lineage>
</organism>
<dbReference type="Proteomes" id="UP001562457">
    <property type="component" value="Unassembled WGS sequence"/>
</dbReference>
<reference evidence="1 2" key="1">
    <citation type="submission" date="2024-06" db="EMBL/GenBank/DDBJ databases">
        <title>Draft genome sequence of Helicobacter trogontum NHP16-4001.</title>
        <authorList>
            <person name="Rimbara E."/>
            <person name="Suzuki M."/>
        </authorList>
    </citation>
    <scope>NUCLEOTIDE SEQUENCE [LARGE SCALE GENOMIC DNA]</scope>
    <source>
        <strain evidence="1 2">NHP16-4001</strain>
    </source>
</reference>
<evidence type="ECO:0000313" key="2">
    <source>
        <dbReference type="Proteomes" id="UP001562457"/>
    </source>
</evidence>